<accession>A0A9D1JAN4</accession>
<evidence type="ECO:0000313" key="14">
    <source>
        <dbReference type="Proteomes" id="UP000823912"/>
    </source>
</evidence>
<proteinExistence type="inferred from homology"/>
<dbReference type="SUPFAM" id="SSF56601">
    <property type="entry name" value="beta-lactamase/transpeptidase-like"/>
    <property type="match status" value="1"/>
</dbReference>
<dbReference type="InterPro" id="IPR001460">
    <property type="entry name" value="PCN-bd_Tpept"/>
</dbReference>
<evidence type="ECO:0000256" key="6">
    <source>
        <dbReference type="ARBA" id="ARBA00022960"/>
    </source>
</evidence>
<keyword evidence="6" id="KW-0133">Cell shape</keyword>
<dbReference type="InterPro" id="IPR036138">
    <property type="entry name" value="PBP_dimer_sf"/>
</dbReference>
<gene>
    <name evidence="13" type="ORF">IAA55_02630</name>
</gene>
<comment type="subcellular location">
    <subcellularLocation>
        <location evidence="2">Cell membrane</location>
    </subcellularLocation>
    <subcellularLocation>
        <location evidence="1">Membrane</location>
        <topology evidence="1">Single-pass membrane protein</topology>
    </subcellularLocation>
</comment>
<dbReference type="Pfam" id="PF03717">
    <property type="entry name" value="PBP_dimer"/>
    <property type="match status" value="1"/>
</dbReference>
<dbReference type="PANTHER" id="PTHR30627:SF2">
    <property type="entry name" value="PEPTIDOGLYCAN D,D-TRANSPEPTIDASE MRDA"/>
    <property type="match status" value="1"/>
</dbReference>
<evidence type="ECO:0000313" key="13">
    <source>
        <dbReference type="EMBL" id="HIR70159.1"/>
    </source>
</evidence>
<feature type="domain" description="Penicillin-binding protein transpeptidase" evidence="11">
    <location>
        <begin position="585"/>
        <end position="898"/>
    </location>
</feature>
<keyword evidence="8" id="KW-1133">Transmembrane helix</keyword>
<evidence type="ECO:0000259" key="12">
    <source>
        <dbReference type="Pfam" id="PF03717"/>
    </source>
</evidence>
<evidence type="ECO:0000256" key="7">
    <source>
        <dbReference type="ARBA" id="ARBA00022984"/>
    </source>
</evidence>
<dbReference type="EMBL" id="DVHM01000044">
    <property type="protein sequence ID" value="HIR70159.1"/>
    <property type="molecule type" value="Genomic_DNA"/>
</dbReference>
<evidence type="ECO:0000259" key="11">
    <source>
        <dbReference type="Pfam" id="PF00905"/>
    </source>
</evidence>
<comment type="similarity">
    <text evidence="3">Belongs to the transpeptidase family.</text>
</comment>
<reference evidence="13" key="1">
    <citation type="submission" date="2020-10" db="EMBL/GenBank/DDBJ databases">
        <authorList>
            <person name="Gilroy R."/>
        </authorList>
    </citation>
    <scope>NUCLEOTIDE SEQUENCE</scope>
    <source>
        <strain evidence="13">ChiSjej5B23-6657</strain>
    </source>
</reference>
<dbReference type="InterPro" id="IPR050515">
    <property type="entry name" value="Beta-lactam/transpept"/>
</dbReference>
<dbReference type="PANTHER" id="PTHR30627">
    <property type="entry name" value="PEPTIDOGLYCAN D,D-TRANSPEPTIDASE"/>
    <property type="match status" value="1"/>
</dbReference>
<evidence type="ECO:0000256" key="2">
    <source>
        <dbReference type="ARBA" id="ARBA00004236"/>
    </source>
</evidence>
<dbReference type="GO" id="GO:0009252">
    <property type="term" value="P:peptidoglycan biosynthetic process"/>
    <property type="evidence" value="ECO:0007669"/>
    <property type="project" value="UniProtKB-KW"/>
</dbReference>
<comment type="caution">
    <text evidence="13">The sequence shown here is derived from an EMBL/GenBank/DDBJ whole genome shotgun (WGS) entry which is preliminary data.</text>
</comment>
<dbReference type="AlphaFoldDB" id="A0A9D1JAN4"/>
<dbReference type="GO" id="GO:0008360">
    <property type="term" value="P:regulation of cell shape"/>
    <property type="evidence" value="ECO:0007669"/>
    <property type="project" value="UniProtKB-KW"/>
</dbReference>
<reference evidence="13" key="2">
    <citation type="journal article" date="2021" name="PeerJ">
        <title>Extensive microbial diversity within the chicken gut microbiome revealed by metagenomics and culture.</title>
        <authorList>
            <person name="Gilroy R."/>
            <person name="Ravi A."/>
            <person name="Getino M."/>
            <person name="Pursley I."/>
            <person name="Horton D.L."/>
            <person name="Alikhan N.F."/>
            <person name="Baker D."/>
            <person name="Gharbi K."/>
            <person name="Hall N."/>
            <person name="Watson M."/>
            <person name="Adriaenssens E.M."/>
            <person name="Foster-Nyarko E."/>
            <person name="Jarju S."/>
            <person name="Secka A."/>
            <person name="Antonio M."/>
            <person name="Oren A."/>
            <person name="Chaudhuri R.R."/>
            <person name="La Ragione R."/>
            <person name="Hildebrand F."/>
            <person name="Pallen M.J."/>
        </authorList>
    </citation>
    <scope>NUCLEOTIDE SEQUENCE</scope>
    <source>
        <strain evidence="13">ChiSjej5B23-6657</strain>
    </source>
</reference>
<dbReference type="GO" id="GO:0008658">
    <property type="term" value="F:penicillin binding"/>
    <property type="evidence" value="ECO:0007669"/>
    <property type="project" value="InterPro"/>
</dbReference>
<evidence type="ECO:0000256" key="9">
    <source>
        <dbReference type="ARBA" id="ARBA00023136"/>
    </source>
</evidence>
<protein>
    <submittedName>
        <fullName evidence="13">Peptidoglycan glycosyltransferase</fullName>
    </submittedName>
</protein>
<dbReference type="Gene3D" id="3.30.70.2110">
    <property type="match status" value="1"/>
</dbReference>
<dbReference type="Gene3D" id="3.90.1310.10">
    <property type="entry name" value="Penicillin-binding protein 2a (Domain 2)"/>
    <property type="match status" value="2"/>
</dbReference>
<keyword evidence="10" id="KW-0961">Cell wall biogenesis/degradation</keyword>
<dbReference type="Pfam" id="PF00905">
    <property type="entry name" value="Transpeptidase"/>
    <property type="match status" value="1"/>
</dbReference>
<keyword evidence="4" id="KW-1003">Cell membrane</keyword>
<dbReference type="InterPro" id="IPR012338">
    <property type="entry name" value="Beta-lactam/transpept-like"/>
</dbReference>
<dbReference type="Gene3D" id="3.40.710.10">
    <property type="entry name" value="DD-peptidase/beta-lactamase superfamily"/>
    <property type="match status" value="1"/>
</dbReference>
<evidence type="ECO:0000256" key="10">
    <source>
        <dbReference type="ARBA" id="ARBA00023316"/>
    </source>
</evidence>
<evidence type="ECO:0000256" key="3">
    <source>
        <dbReference type="ARBA" id="ARBA00007171"/>
    </source>
</evidence>
<keyword evidence="7" id="KW-0573">Peptidoglycan synthesis</keyword>
<organism evidence="13 14">
    <name type="scientific">Candidatus Pullilachnospira gallistercoris</name>
    <dbReference type="NCBI Taxonomy" id="2840911"/>
    <lineage>
        <taxon>Bacteria</taxon>
        <taxon>Bacillati</taxon>
        <taxon>Bacillota</taxon>
        <taxon>Clostridia</taxon>
        <taxon>Lachnospirales</taxon>
        <taxon>Lachnospiraceae</taxon>
        <taxon>Lachnospiraceae incertae sedis</taxon>
        <taxon>Candidatus Pullilachnospira</taxon>
    </lineage>
</organism>
<dbReference type="InterPro" id="IPR005311">
    <property type="entry name" value="PBP_dimer"/>
</dbReference>
<evidence type="ECO:0000256" key="1">
    <source>
        <dbReference type="ARBA" id="ARBA00004167"/>
    </source>
</evidence>
<dbReference type="Proteomes" id="UP000823912">
    <property type="component" value="Unassembled WGS sequence"/>
</dbReference>
<sequence>MIVLMIVFAMILGCRLFYLQVIEGKQYQENYNLTAERTETIDATRGNIYDRNGNLLAYNELTYAVTIEDTGTYTDTDEKNKKLNAEISSIIENLEANGDAIDNDFGISLNDAGEYEFIHEGTSLQRFRADIFGHSSINDLKYNDRYDIDEANATADEIMEYLISDRFDISKDYDKAMQYKIAIVRYNMSLNTFQRYISTTIASDVSDETVAYIRENQNTLTGVDVEQKSVRRYVDSEYYSHIIGYIGPISTDEYEELKDTGDYDTTDVIGKAGIEQYMDSYLRGTKGSETVYVDNVGNPLQIIDHKDAVSGNDVYLSIDKDLQAAVYNLLEQKIAGIVYSKIQNIREFHATENTEGSDIPIPIYDVYFALIDNNLIDTDHFSAEDATDTERYMLQAFENRKASAIAGIQDELTAASPSVYSDLTEEYQAYCTRIATMLREQGVINSDAIDRTDEVYQAWTSESLSLKDYLTHAIEQDWVDITLFAQDQKYVDTDELYSALVTYILEQLQTDSGFEKLVYQYLILQDQITGNQLCLVLYEQGILPWDESAYQSLRSGGMSAFNFLREKIRTLEITPAQLGLEPSSGSCVMIDTNTGELLACVTYPGYDTNRLANTMDSDYYSYLNQNLSNPLYNHATQQRTAPGSTFKMVTATAGLTEGVITTTSTIQGRGIYENVSNHPRCWIYPRTHGVINVSQAIRDSCDYFFYEVGFRLAGSGNYSDAAGIEKIQKYAAMYGLTEKTGIELVENTSQIATEYPVMAAIGQSDNNLTTIGLARYVTAVATSGTVYNLSLLNKVTDKDGNVLETFGSSVKNQIDVLDASEWNAIHSGMRMVVENSSAFRNFSVNVAGKTGTAEIDGHPNHALFVGYAPYENPQIALATRITYGYTSSNAAALSRDILDYYFNGSGNILNGQASEVAGGNDVSD</sequence>
<keyword evidence="9" id="KW-0472">Membrane</keyword>
<name>A0A9D1JAN4_9FIRM</name>
<dbReference type="GO" id="GO:0071972">
    <property type="term" value="F:peptidoglycan L,D-transpeptidase activity"/>
    <property type="evidence" value="ECO:0007669"/>
    <property type="project" value="TreeGrafter"/>
</dbReference>
<keyword evidence="5" id="KW-0812">Transmembrane</keyword>
<dbReference type="GO" id="GO:0071555">
    <property type="term" value="P:cell wall organization"/>
    <property type="evidence" value="ECO:0007669"/>
    <property type="project" value="UniProtKB-KW"/>
</dbReference>
<dbReference type="GO" id="GO:0005886">
    <property type="term" value="C:plasma membrane"/>
    <property type="evidence" value="ECO:0007669"/>
    <property type="project" value="UniProtKB-SubCell"/>
</dbReference>
<evidence type="ECO:0000256" key="5">
    <source>
        <dbReference type="ARBA" id="ARBA00022692"/>
    </source>
</evidence>
<dbReference type="SUPFAM" id="SSF56519">
    <property type="entry name" value="Penicillin binding protein dimerisation domain"/>
    <property type="match status" value="1"/>
</dbReference>
<feature type="domain" description="Penicillin-binding protein dimerisation" evidence="12">
    <location>
        <begin position="41"/>
        <end position="300"/>
    </location>
</feature>
<evidence type="ECO:0000256" key="8">
    <source>
        <dbReference type="ARBA" id="ARBA00022989"/>
    </source>
</evidence>
<evidence type="ECO:0000256" key="4">
    <source>
        <dbReference type="ARBA" id="ARBA00022475"/>
    </source>
</evidence>